<feature type="region of interest" description="Disordered" evidence="1">
    <location>
        <begin position="360"/>
        <end position="384"/>
    </location>
</feature>
<feature type="compositionally biased region" description="Low complexity" evidence="1">
    <location>
        <begin position="51"/>
        <end position="60"/>
    </location>
</feature>
<name>A0A0L0S512_ALLM3</name>
<proteinExistence type="predicted"/>
<feature type="transmembrane region" description="Helical" evidence="2">
    <location>
        <begin position="591"/>
        <end position="609"/>
    </location>
</feature>
<dbReference type="InterPro" id="IPR031537">
    <property type="entry name" value="DUF5092"/>
</dbReference>
<feature type="compositionally biased region" description="Polar residues" evidence="1">
    <location>
        <begin position="31"/>
        <end position="40"/>
    </location>
</feature>
<dbReference type="STRING" id="578462.A0A0L0S512"/>
<reference evidence="4" key="2">
    <citation type="submission" date="2009-11" db="EMBL/GenBank/DDBJ databases">
        <title>The Genome Sequence of Allomyces macrogynus strain ATCC 38327.</title>
        <authorList>
            <consortium name="The Broad Institute Genome Sequencing Platform"/>
            <person name="Russ C."/>
            <person name="Cuomo C."/>
            <person name="Shea T."/>
            <person name="Young S.K."/>
            <person name="Zeng Q."/>
            <person name="Koehrsen M."/>
            <person name="Haas B."/>
            <person name="Borodovsky M."/>
            <person name="Guigo R."/>
            <person name="Alvarado L."/>
            <person name="Berlin A."/>
            <person name="Borenstein D."/>
            <person name="Chen Z."/>
            <person name="Engels R."/>
            <person name="Freedman E."/>
            <person name="Gellesch M."/>
            <person name="Goldberg J."/>
            <person name="Griggs A."/>
            <person name="Gujja S."/>
            <person name="Heiman D."/>
            <person name="Hepburn T."/>
            <person name="Howarth C."/>
            <person name="Jen D."/>
            <person name="Larson L."/>
            <person name="Lewis B."/>
            <person name="Mehta T."/>
            <person name="Park D."/>
            <person name="Pearson M."/>
            <person name="Roberts A."/>
            <person name="Saif S."/>
            <person name="Shenoy N."/>
            <person name="Sisk P."/>
            <person name="Stolte C."/>
            <person name="Sykes S."/>
            <person name="Walk T."/>
            <person name="White J."/>
            <person name="Yandava C."/>
            <person name="Burger G."/>
            <person name="Gray M.W."/>
            <person name="Holland P.W.H."/>
            <person name="King N."/>
            <person name="Lang F.B.F."/>
            <person name="Roger A.J."/>
            <person name="Ruiz-Trillo I."/>
            <person name="Lander E."/>
            <person name="Nusbaum C."/>
        </authorList>
    </citation>
    <scope>NUCLEOTIDE SEQUENCE [LARGE SCALE GENOMIC DNA]</scope>
    <source>
        <strain evidence="4">ATCC 38327</strain>
    </source>
</reference>
<dbReference type="OMA" id="ENLAFLC"/>
<evidence type="ECO:0000313" key="4">
    <source>
        <dbReference type="Proteomes" id="UP000054350"/>
    </source>
</evidence>
<feature type="compositionally biased region" description="Low complexity" evidence="1">
    <location>
        <begin position="242"/>
        <end position="263"/>
    </location>
</feature>
<dbReference type="Pfam" id="PF17010">
    <property type="entry name" value="DUF5092"/>
    <property type="match status" value="1"/>
</dbReference>
<evidence type="ECO:0000256" key="1">
    <source>
        <dbReference type="SAM" id="MobiDB-lite"/>
    </source>
</evidence>
<keyword evidence="4" id="KW-1185">Reference proteome</keyword>
<keyword evidence="2" id="KW-0812">Transmembrane</keyword>
<keyword evidence="2" id="KW-0472">Membrane</keyword>
<dbReference type="EMBL" id="GG745331">
    <property type="protein sequence ID" value="KNE57491.1"/>
    <property type="molecule type" value="Genomic_DNA"/>
</dbReference>
<dbReference type="OrthoDB" id="2189509at2759"/>
<feature type="region of interest" description="Disordered" evidence="1">
    <location>
        <begin position="24"/>
        <end position="61"/>
    </location>
</feature>
<protein>
    <submittedName>
        <fullName evidence="3">Uncharacterized protein</fullName>
    </submittedName>
</protein>
<dbReference type="Proteomes" id="UP000054350">
    <property type="component" value="Unassembled WGS sequence"/>
</dbReference>
<dbReference type="eggNOG" id="ENOG502RZ7I">
    <property type="taxonomic scope" value="Eukaryota"/>
</dbReference>
<dbReference type="AlphaFoldDB" id="A0A0L0S512"/>
<feature type="transmembrane region" description="Helical" evidence="2">
    <location>
        <begin position="615"/>
        <end position="635"/>
    </location>
</feature>
<organism evidence="3 4">
    <name type="scientific">Allomyces macrogynus (strain ATCC 38327)</name>
    <name type="common">Allomyces javanicus var. macrogynus</name>
    <dbReference type="NCBI Taxonomy" id="578462"/>
    <lineage>
        <taxon>Eukaryota</taxon>
        <taxon>Fungi</taxon>
        <taxon>Fungi incertae sedis</taxon>
        <taxon>Blastocladiomycota</taxon>
        <taxon>Blastocladiomycetes</taxon>
        <taxon>Blastocladiales</taxon>
        <taxon>Blastocladiaceae</taxon>
        <taxon>Allomyces</taxon>
    </lineage>
</organism>
<sequence>MSYVLLPTRDEDMDLADLAAHPHADLPASPTLRNANSASATDGPGSPPAMPSAKAPAAGARLTISTTAKQSTAPEIRVAASPTGTGSTATPRRFIRIVGVPSAANDPSLVDTVVIHSANITSPAPAVPALSPTSAAKYLVDVIDAENEDPFTLEPFEALLRLCADQGKDFILARVTTADPNDETKFYYSYYAAHHINKVLFRTQPEEGLLHRMKAKNPLNNMTIVGDVSYYRISPSQAYQGSPADSSPASAASGKSGKSTSSARHSILFDKPPTTPRGTTLADKIRRAFFPATSPPTSPTAATGNDHASRKLHLVMTQPLLEGNARRPSADDIFQYIAKSSPTDAAAPAIDLARLCPPPRPTSPATSARLGAPAGEEVPGRRLRHQRSMSTSAVHLADLVAGNADAARGPASSLVAAPPPVTHRIKVRSLSYRNDVAAAGMTQPLSVDRWLAAHCGESVAQLVLEDNNGTTTGSVTATAAPGVQRRRAPRSASAKGSPTAPAPIIYEAKFFATDDDFLMKSSVRAFFKQHAVEADDAVLFEIPSSTTVMLPHDHQGLDPHPALDGFHYTVDRGEPMSVVAAVRAFLRGNHLLKLILVGYVVVGIVLLKFVVPENLAFLCSFILVFVLCFFLVFFVEIDI</sequence>
<feature type="region of interest" description="Disordered" evidence="1">
    <location>
        <begin position="237"/>
        <end position="279"/>
    </location>
</feature>
<accession>A0A0L0S512</accession>
<dbReference type="VEuPathDB" id="FungiDB:AMAG_03200"/>
<gene>
    <name evidence="3" type="ORF">AMAG_03200</name>
</gene>
<reference evidence="3 4" key="1">
    <citation type="submission" date="2009-11" db="EMBL/GenBank/DDBJ databases">
        <title>Annotation of Allomyces macrogynus ATCC 38327.</title>
        <authorList>
            <consortium name="The Broad Institute Genome Sequencing Platform"/>
            <person name="Russ C."/>
            <person name="Cuomo C."/>
            <person name="Burger G."/>
            <person name="Gray M.W."/>
            <person name="Holland P.W.H."/>
            <person name="King N."/>
            <person name="Lang F.B.F."/>
            <person name="Roger A.J."/>
            <person name="Ruiz-Trillo I."/>
            <person name="Young S.K."/>
            <person name="Zeng Q."/>
            <person name="Gargeya S."/>
            <person name="Fitzgerald M."/>
            <person name="Haas B."/>
            <person name="Abouelleil A."/>
            <person name="Alvarado L."/>
            <person name="Arachchi H.M."/>
            <person name="Berlin A."/>
            <person name="Chapman S.B."/>
            <person name="Gearin G."/>
            <person name="Goldberg J."/>
            <person name="Griggs A."/>
            <person name="Gujja S."/>
            <person name="Hansen M."/>
            <person name="Heiman D."/>
            <person name="Howarth C."/>
            <person name="Larimer J."/>
            <person name="Lui A."/>
            <person name="MacDonald P.J.P."/>
            <person name="McCowen C."/>
            <person name="Montmayeur A."/>
            <person name="Murphy C."/>
            <person name="Neiman D."/>
            <person name="Pearson M."/>
            <person name="Priest M."/>
            <person name="Roberts A."/>
            <person name="Saif S."/>
            <person name="Shea T."/>
            <person name="Sisk P."/>
            <person name="Stolte C."/>
            <person name="Sykes S."/>
            <person name="Wortman J."/>
            <person name="Nusbaum C."/>
            <person name="Birren B."/>
        </authorList>
    </citation>
    <scope>NUCLEOTIDE SEQUENCE [LARGE SCALE GENOMIC DNA]</scope>
    <source>
        <strain evidence="3 4">ATCC 38327</strain>
    </source>
</reference>
<evidence type="ECO:0000256" key="2">
    <source>
        <dbReference type="SAM" id="Phobius"/>
    </source>
</evidence>
<evidence type="ECO:0000313" key="3">
    <source>
        <dbReference type="EMBL" id="KNE57491.1"/>
    </source>
</evidence>
<keyword evidence="2" id="KW-1133">Transmembrane helix</keyword>